<dbReference type="Pfam" id="PF04862">
    <property type="entry name" value="DUF642"/>
    <property type="match status" value="1"/>
</dbReference>
<accession>A0A933SBR8</accession>
<gene>
    <name evidence="3" type="ORF">HZA61_06865</name>
</gene>
<name>A0A933SBR8_UNCEI</name>
<evidence type="ECO:0000313" key="3">
    <source>
        <dbReference type="EMBL" id="MBI5169192.1"/>
    </source>
</evidence>
<dbReference type="AlphaFoldDB" id="A0A933SBR8"/>
<reference evidence="3" key="1">
    <citation type="submission" date="2020-07" db="EMBL/GenBank/DDBJ databases">
        <title>Huge and variable diversity of episymbiotic CPR bacteria and DPANN archaea in groundwater ecosystems.</title>
        <authorList>
            <person name="He C.Y."/>
            <person name="Keren R."/>
            <person name="Whittaker M."/>
            <person name="Farag I.F."/>
            <person name="Doudna J."/>
            <person name="Cate J.H.D."/>
            <person name="Banfield J.F."/>
        </authorList>
    </citation>
    <scope>NUCLEOTIDE SEQUENCE</scope>
    <source>
        <strain evidence="3">NC_groundwater_1813_Pr3_B-0.1um_71_17</strain>
    </source>
</reference>
<sequence length="200" mass="21249">MRRTLAACGALLFTLVFAAPSYAQIVNGGFELPASPIGYQLLGGGSTAITGWVTTDNGVEWFSPTSFGYAAPPNGQNIVDLACYTYSAGGIQQTFGTVPGQSYRIDFWLGTHAASGRDGTATIDVSADGQTQSYSHSNFAGSIVWSPRTFTFVADDASATLRFRCTQNANLHFAYIDGVGASQVVPARTTSWGRVKSMFR</sequence>
<evidence type="ECO:0000256" key="1">
    <source>
        <dbReference type="SAM" id="SignalP"/>
    </source>
</evidence>
<feature type="chain" id="PRO_5037899057" evidence="1">
    <location>
        <begin position="24"/>
        <end position="200"/>
    </location>
</feature>
<evidence type="ECO:0000313" key="4">
    <source>
        <dbReference type="Proteomes" id="UP000696931"/>
    </source>
</evidence>
<evidence type="ECO:0000259" key="2">
    <source>
        <dbReference type="Pfam" id="PF04862"/>
    </source>
</evidence>
<protein>
    <submittedName>
        <fullName evidence="3">DUF642 domain-containing protein</fullName>
    </submittedName>
</protein>
<organism evidence="3 4">
    <name type="scientific">Eiseniibacteriota bacterium</name>
    <dbReference type="NCBI Taxonomy" id="2212470"/>
    <lineage>
        <taxon>Bacteria</taxon>
        <taxon>Candidatus Eiseniibacteriota</taxon>
    </lineage>
</organism>
<dbReference type="SUPFAM" id="SSF49785">
    <property type="entry name" value="Galactose-binding domain-like"/>
    <property type="match status" value="1"/>
</dbReference>
<dbReference type="InterPro" id="IPR008979">
    <property type="entry name" value="Galactose-bd-like_sf"/>
</dbReference>
<dbReference type="Proteomes" id="UP000696931">
    <property type="component" value="Unassembled WGS sequence"/>
</dbReference>
<keyword evidence="1" id="KW-0732">Signal</keyword>
<proteinExistence type="predicted"/>
<feature type="signal peptide" evidence="1">
    <location>
        <begin position="1"/>
        <end position="23"/>
    </location>
</feature>
<dbReference type="InterPro" id="IPR006946">
    <property type="entry name" value="DGR2-like_dom"/>
</dbReference>
<dbReference type="EMBL" id="JACRIW010000046">
    <property type="protein sequence ID" value="MBI5169192.1"/>
    <property type="molecule type" value="Genomic_DNA"/>
</dbReference>
<dbReference type="Gene3D" id="2.60.120.260">
    <property type="entry name" value="Galactose-binding domain-like"/>
    <property type="match status" value="1"/>
</dbReference>
<feature type="domain" description="DUF642" evidence="2">
    <location>
        <begin position="25"/>
        <end position="169"/>
    </location>
</feature>
<comment type="caution">
    <text evidence="3">The sequence shown here is derived from an EMBL/GenBank/DDBJ whole genome shotgun (WGS) entry which is preliminary data.</text>
</comment>